<dbReference type="RefSeq" id="WP_229829880.1">
    <property type="nucleotide sequence ID" value="NZ_AP023356.1"/>
</dbReference>
<evidence type="ECO:0000313" key="3">
    <source>
        <dbReference type="Proteomes" id="UP000676967"/>
    </source>
</evidence>
<organism evidence="2 3">
    <name type="scientific">Actinoplanes ianthinogenes</name>
    <dbReference type="NCBI Taxonomy" id="122358"/>
    <lineage>
        <taxon>Bacteria</taxon>
        <taxon>Bacillati</taxon>
        <taxon>Actinomycetota</taxon>
        <taxon>Actinomycetes</taxon>
        <taxon>Micromonosporales</taxon>
        <taxon>Micromonosporaceae</taxon>
        <taxon>Actinoplanes</taxon>
    </lineage>
</organism>
<dbReference type="Proteomes" id="UP000676967">
    <property type="component" value="Chromosome"/>
</dbReference>
<keyword evidence="3" id="KW-1185">Reference proteome</keyword>
<reference evidence="2 3" key="1">
    <citation type="submission" date="2020-08" db="EMBL/GenBank/DDBJ databases">
        <title>Whole genome shotgun sequence of Actinoplanes ianthinogenes NBRC 13996.</title>
        <authorList>
            <person name="Komaki H."/>
            <person name="Tamura T."/>
        </authorList>
    </citation>
    <scope>NUCLEOTIDE SEQUENCE [LARGE SCALE GENOMIC DNA]</scope>
    <source>
        <strain evidence="2 3">NBRC 13996</strain>
    </source>
</reference>
<sequence length="98" mass="10724">MNARPKSPNGPPPVRQPKTGDVVRLTTNASVQFAGDCAMIFRIIRVDPRETYAGWVWLIGYSLDASGRAIERREVFVQIAGLVYVTTPRVPPAGDEVG</sequence>
<evidence type="ECO:0000256" key="1">
    <source>
        <dbReference type="SAM" id="MobiDB-lite"/>
    </source>
</evidence>
<feature type="region of interest" description="Disordered" evidence="1">
    <location>
        <begin position="1"/>
        <end position="21"/>
    </location>
</feature>
<protein>
    <submittedName>
        <fullName evidence="2">Uncharacterized protein</fullName>
    </submittedName>
</protein>
<dbReference type="EMBL" id="AP023356">
    <property type="protein sequence ID" value="BCJ44261.1"/>
    <property type="molecule type" value="Genomic_DNA"/>
</dbReference>
<evidence type="ECO:0000313" key="2">
    <source>
        <dbReference type="EMBL" id="BCJ44261.1"/>
    </source>
</evidence>
<name>A0ABN6CIP4_9ACTN</name>
<accession>A0ABN6CIP4</accession>
<gene>
    <name evidence="2" type="ORF">Aiant_49180</name>
</gene>
<proteinExistence type="predicted"/>